<dbReference type="EMBL" id="BPUS01000005">
    <property type="protein sequence ID" value="GJH25998.1"/>
    <property type="molecule type" value="Genomic_DNA"/>
</dbReference>
<dbReference type="PANTHER" id="PTHR48079">
    <property type="entry name" value="PROTEIN YEEZ"/>
    <property type="match status" value="1"/>
</dbReference>
<sequence>MSDTGRRIAITGANGFVGRAVSRALLARGICATGLVRHDAQCEPGVEIRHIDGLESIAPDAFAGCDAVIHLAARVHVMTDAAHKNSEALLNAYRATNVEGTLAAAEAARRAGVTRFVLMSSIKALGECDPGRPFTEDDERNPPDAYGVSKAEAEVTLLEYGSRTGLEVAIVRPPLVYGPGVRANFLAMMRAIARGMPLPLGAIDARRSLVSVDNLASASIECALNPAAAGRLFHVTDGYDPSVAELARKLGEHLGKPARLVPVPAGLLRGVARVAGKTAQIDRLTGSLRVDSRRIRDTLGWNAPQSLDEGLAATAAWFRSTRGR</sequence>
<dbReference type="InterPro" id="IPR051783">
    <property type="entry name" value="NAD(P)-dependent_oxidoreduct"/>
</dbReference>
<accession>A0AA37ICD1</accession>
<dbReference type="GO" id="GO:0005737">
    <property type="term" value="C:cytoplasm"/>
    <property type="evidence" value="ECO:0007669"/>
    <property type="project" value="TreeGrafter"/>
</dbReference>
<dbReference type="AlphaFoldDB" id="A0AA37ICD1"/>
<feature type="domain" description="NAD-dependent epimerase/dehydratase" evidence="1">
    <location>
        <begin position="8"/>
        <end position="227"/>
    </location>
</feature>
<dbReference type="CDD" id="cd05232">
    <property type="entry name" value="UDP_G4E_4_SDR_e"/>
    <property type="match status" value="1"/>
</dbReference>
<gene>
    <name evidence="2" type="ORF">CBA19CS42_15800</name>
</gene>
<dbReference type="Proteomes" id="UP001055111">
    <property type="component" value="Unassembled WGS sequence"/>
</dbReference>
<dbReference type="SUPFAM" id="SSF51735">
    <property type="entry name" value="NAD(P)-binding Rossmann-fold domains"/>
    <property type="match status" value="1"/>
</dbReference>
<comment type="caution">
    <text evidence="2">The sequence shown here is derived from an EMBL/GenBank/DDBJ whole genome shotgun (WGS) entry which is preliminary data.</text>
</comment>
<evidence type="ECO:0000313" key="3">
    <source>
        <dbReference type="Proteomes" id="UP001055111"/>
    </source>
</evidence>
<dbReference type="PANTHER" id="PTHR48079:SF6">
    <property type="entry name" value="NAD(P)-BINDING DOMAIN-CONTAINING PROTEIN-RELATED"/>
    <property type="match status" value="1"/>
</dbReference>
<dbReference type="Pfam" id="PF01370">
    <property type="entry name" value="Epimerase"/>
    <property type="match status" value="1"/>
</dbReference>
<protein>
    <submittedName>
        <fullName evidence="2">SDR family oxidoreductase</fullName>
    </submittedName>
</protein>
<proteinExistence type="predicted"/>
<organism evidence="2 3">
    <name type="scientific">Caballeronia novacaledonica</name>
    <dbReference type="NCBI Taxonomy" id="1544861"/>
    <lineage>
        <taxon>Bacteria</taxon>
        <taxon>Pseudomonadati</taxon>
        <taxon>Pseudomonadota</taxon>
        <taxon>Betaproteobacteria</taxon>
        <taxon>Burkholderiales</taxon>
        <taxon>Burkholderiaceae</taxon>
        <taxon>Caballeronia</taxon>
    </lineage>
</organism>
<dbReference type="RefSeq" id="WP_238212612.1">
    <property type="nucleotide sequence ID" value="NZ_BPUS01000005.1"/>
</dbReference>
<reference evidence="2" key="1">
    <citation type="submission" date="2022-09" db="EMBL/GenBank/DDBJ databases">
        <title>Isolation and characterization of 3-chlorobenzoate degrading bacteria from soils in Shizuoka.</title>
        <authorList>
            <person name="Ifat A."/>
            <person name="Ogawa N."/>
            <person name="Kimbara K."/>
            <person name="Moriuchi R."/>
            <person name="Dohra H."/>
            <person name="Shintani M."/>
        </authorList>
    </citation>
    <scope>NUCLEOTIDE SEQUENCE</scope>
    <source>
        <strain evidence="2">19CS4-2</strain>
    </source>
</reference>
<dbReference type="Gene3D" id="3.40.50.720">
    <property type="entry name" value="NAD(P)-binding Rossmann-like Domain"/>
    <property type="match status" value="1"/>
</dbReference>
<dbReference type="GO" id="GO:0004029">
    <property type="term" value="F:aldehyde dehydrogenase (NAD+) activity"/>
    <property type="evidence" value="ECO:0007669"/>
    <property type="project" value="TreeGrafter"/>
</dbReference>
<evidence type="ECO:0000313" key="2">
    <source>
        <dbReference type="EMBL" id="GJH25998.1"/>
    </source>
</evidence>
<name>A0AA37ICD1_9BURK</name>
<dbReference type="InterPro" id="IPR001509">
    <property type="entry name" value="Epimerase_deHydtase"/>
</dbReference>
<evidence type="ECO:0000259" key="1">
    <source>
        <dbReference type="Pfam" id="PF01370"/>
    </source>
</evidence>
<dbReference type="InterPro" id="IPR036291">
    <property type="entry name" value="NAD(P)-bd_dom_sf"/>
</dbReference>